<reference evidence="2 3" key="1">
    <citation type="submission" date="2019-01" db="EMBL/GenBank/DDBJ databases">
        <title>Ktedonosporobacter rubrisoli SCAWS-G2.</title>
        <authorList>
            <person name="Huang Y."/>
            <person name="Yan B."/>
        </authorList>
    </citation>
    <scope>NUCLEOTIDE SEQUENCE [LARGE SCALE GENOMIC DNA]</scope>
    <source>
        <strain evidence="2 3">SCAWS-G2</strain>
    </source>
</reference>
<name>A0A4V0Z0C8_KTERU</name>
<protein>
    <submittedName>
        <fullName evidence="2">NAD(P)/FAD-dependent oxidoreductase</fullName>
    </submittedName>
</protein>
<gene>
    <name evidence="2" type="ORF">EPA93_45135</name>
</gene>
<dbReference type="PANTHER" id="PTHR43539:SF78">
    <property type="entry name" value="FLAVIN-CONTAINING MONOOXYGENASE"/>
    <property type="match status" value="1"/>
</dbReference>
<evidence type="ECO:0000313" key="2">
    <source>
        <dbReference type="EMBL" id="QBD82771.1"/>
    </source>
</evidence>
<dbReference type="AlphaFoldDB" id="A0A4V0Z0C8"/>
<accession>A0A4V0Z0C8</accession>
<dbReference type="PRINTS" id="PR00368">
    <property type="entry name" value="FADPNR"/>
</dbReference>
<dbReference type="PRINTS" id="PR00469">
    <property type="entry name" value="PNDRDTASEII"/>
</dbReference>
<sequence>MFETLVIGAGQAGLAASYYLHRAGVDFAVLEAGNTPTGSWSQYYESLQLFSPARYSSLPGLPFPGPPDRYPHRDEVCAYLQSYADHFQFPIHFHQEVTHIKPVEAGFQVLTRAGEPYQARTIIAATGPFRQPALPVFPGQDTFGGQILHSATYRSPDHFAGQRVLVVGAGNSAVQIGVELAQVAQVTLTSRGPIRFLPGRPLGRDVHFWLWLLGIDRFPLSAFWQRIKSNPVLDTGRYQSAIAAGTPSWRLLFERLTSGGVIWTDGREEPVDSIILATGYRFQPDYLTGLGAWDAEAQILQQAGRSLTVPGLFYMGLSFQRTYASATLRGVGPDAMRVVRQIKHRLQTIRHRE</sequence>
<dbReference type="Proteomes" id="UP000290365">
    <property type="component" value="Chromosome"/>
</dbReference>
<dbReference type="EMBL" id="CP035758">
    <property type="protein sequence ID" value="QBD82771.1"/>
    <property type="molecule type" value="Genomic_DNA"/>
</dbReference>
<keyword evidence="1" id="KW-0560">Oxidoreductase</keyword>
<dbReference type="GO" id="GO:0004497">
    <property type="term" value="F:monooxygenase activity"/>
    <property type="evidence" value="ECO:0007669"/>
    <property type="project" value="TreeGrafter"/>
</dbReference>
<dbReference type="GO" id="GO:0050660">
    <property type="term" value="F:flavin adenine dinucleotide binding"/>
    <property type="evidence" value="ECO:0007669"/>
    <property type="project" value="TreeGrafter"/>
</dbReference>
<evidence type="ECO:0000313" key="3">
    <source>
        <dbReference type="Proteomes" id="UP000290365"/>
    </source>
</evidence>
<proteinExistence type="predicted"/>
<dbReference type="InterPro" id="IPR050982">
    <property type="entry name" value="Auxin_biosynth/cation_transpt"/>
</dbReference>
<dbReference type="RefSeq" id="WP_129893840.1">
    <property type="nucleotide sequence ID" value="NZ_CP035758.1"/>
</dbReference>
<keyword evidence="3" id="KW-1185">Reference proteome</keyword>
<dbReference type="Pfam" id="PF13738">
    <property type="entry name" value="Pyr_redox_3"/>
    <property type="match status" value="1"/>
</dbReference>
<dbReference type="Gene3D" id="3.50.50.60">
    <property type="entry name" value="FAD/NAD(P)-binding domain"/>
    <property type="match status" value="1"/>
</dbReference>
<dbReference type="KEGG" id="kbs:EPA93_45135"/>
<dbReference type="OrthoDB" id="9778740at2"/>
<evidence type="ECO:0000256" key="1">
    <source>
        <dbReference type="ARBA" id="ARBA00023002"/>
    </source>
</evidence>
<organism evidence="2 3">
    <name type="scientific">Ktedonosporobacter rubrisoli</name>
    <dbReference type="NCBI Taxonomy" id="2509675"/>
    <lineage>
        <taxon>Bacteria</taxon>
        <taxon>Bacillati</taxon>
        <taxon>Chloroflexota</taxon>
        <taxon>Ktedonobacteria</taxon>
        <taxon>Ktedonobacterales</taxon>
        <taxon>Ktedonosporobacteraceae</taxon>
        <taxon>Ktedonosporobacter</taxon>
    </lineage>
</organism>
<dbReference type="SUPFAM" id="SSF51905">
    <property type="entry name" value="FAD/NAD(P)-binding domain"/>
    <property type="match status" value="2"/>
</dbReference>
<dbReference type="InterPro" id="IPR036188">
    <property type="entry name" value="FAD/NAD-bd_sf"/>
</dbReference>
<dbReference type="PANTHER" id="PTHR43539">
    <property type="entry name" value="FLAVIN-BINDING MONOOXYGENASE-LIKE PROTEIN (AFU_ORTHOLOGUE AFUA_4G09220)"/>
    <property type="match status" value="1"/>
</dbReference>